<feature type="transmembrane region" description="Helical" evidence="1">
    <location>
        <begin position="12"/>
        <end position="34"/>
    </location>
</feature>
<dbReference type="AlphaFoldDB" id="A0A4R2P046"/>
<feature type="transmembrane region" description="Helical" evidence="1">
    <location>
        <begin position="40"/>
        <end position="60"/>
    </location>
</feature>
<dbReference type="CDD" id="cd06259">
    <property type="entry name" value="YdcF-like"/>
    <property type="match status" value="1"/>
</dbReference>
<accession>A0A4R2P046</accession>
<dbReference type="PANTHER" id="PTHR30336:SF4">
    <property type="entry name" value="ENVELOPE BIOGENESIS FACTOR ELYC"/>
    <property type="match status" value="1"/>
</dbReference>
<dbReference type="EMBL" id="SLXL01000001">
    <property type="protein sequence ID" value="TCP27254.1"/>
    <property type="molecule type" value="Genomic_DNA"/>
</dbReference>
<dbReference type="Gene3D" id="3.40.50.620">
    <property type="entry name" value="HUPs"/>
    <property type="match status" value="1"/>
</dbReference>
<dbReference type="InterPro" id="IPR051599">
    <property type="entry name" value="Cell_Envelope_Assoc"/>
</dbReference>
<dbReference type="RefSeq" id="WP_132598477.1">
    <property type="nucleotide sequence ID" value="NZ_NRRP01000001.1"/>
</dbReference>
<keyword evidence="4" id="KW-1185">Reference proteome</keyword>
<dbReference type="Pfam" id="PF02698">
    <property type="entry name" value="DUF218"/>
    <property type="match status" value="1"/>
</dbReference>
<dbReference type="GO" id="GO:0000270">
    <property type="term" value="P:peptidoglycan metabolic process"/>
    <property type="evidence" value="ECO:0007669"/>
    <property type="project" value="TreeGrafter"/>
</dbReference>
<keyword evidence="1" id="KW-0812">Transmembrane</keyword>
<dbReference type="PANTHER" id="PTHR30336">
    <property type="entry name" value="INNER MEMBRANE PROTEIN, PROBABLE PERMEASE"/>
    <property type="match status" value="1"/>
</dbReference>
<dbReference type="GO" id="GO:0005886">
    <property type="term" value="C:plasma membrane"/>
    <property type="evidence" value="ECO:0007669"/>
    <property type="project" value="TreeGrafter"/>
</dbReference>
<name>A0A4R2P046_RHOAD</name>
<gene>
    <name evidence="3" type="ORF">EV656_101157</name>
</gene>
<evidence type="ECO:0000313" key="3">
    <source>
        <dbReference type="EMBL" id="TCP27254.1"/>
    </source>
</evidence>
<comment type="caution">
    <text evidence="3">The sequence shown here is derived from an EMBL/GenBank/DDBJ whole genome shotgun (WGS) entry which is preliminary data.</text>
</comment>
<dbReference type="Proteomes" id="UP000295733">
    <property type="component" value="Unassembled WGS sequence"/>
</dbReference>
<evidence type="ECO:0000256" key="1">
    <source>
        <dbReference type="SAM" id="Phobius"/>
    </source>
</evidence>
<proteinExistence type="predicted"/>
<dbReference type="GO" id="GO:0043164">
    <property type="term" value="P:Gram-negative-bacterium-type cell wall biogenesis"/>
    <property type="evidence" value="ECO:0007669"/>
    <property type="project" value="TreeGrafter"/>
</dbReference>
<dbReference type="OrthoDB" id="9809813at2"/>
<sequence>MGTVAILLRQAVGIALSPVAWLLAGLALALVLVWRGRLRGARWLLAGLFAGLLAISLVPLGHPMLAAREAQHPANPVLDQIDGIILLGGAERPAVSARWNRPELNEAADRVIAVATLARRFPGVPVLVTGGHGAPPTPSEAAISAAILRDLGLDPARLILEQRARNTAENARLGLARVRPAPGARWILVTSAGHMPRALAEFRAAGWPAPIPYPVDYRSTGWADATGWHPYRNMAQLHAALHEIVGQLAAHMTD</sequence>
<evidence type="ECO:0000259" key="2">
    <source>
        <dbReference type="Pfam" id="PF02698"/>
    </source>
</evidence>
<keyword evidence="1" id="KW-0472">Membrane</keyword>
<reference evidence="3 4" key="1">
    <citation type="submission" date="2019-03" db="EMBL/GenBank/DDBJ databases">
        <title>Genomic Encyclopedia of Type Strains, Phase IV (KMG-IV): sequencing the most valuable type-strain genomes for metagenomic binning, comparative biology and taxonomic classification.</title>
        <authorList>
            <person name="Goeker M."/>
        </authorList>
    </citation>
    <scope>NUCLEOTIDE SEQUENCE [LARGE SCALE GENOMIC DNA]</scope>
    <source>
        <strain evidence="3 4">DSM 2781</strain>
    </source>
</reference>
<dbReference type="InterPro" id="IPR014729">
    <property type="entry name" value="Rossmann-like_a/b/a_fold"/>
</dbReference>
<keyword evidence="1" id="KW-1133">Transmembrane helix</keyword>
<evidence type="ECO:0000313" key="4">
    <source>
        <dbReference type="Proteomes" id="UP000295733"/>
    </source>
</evidence>
<protein>
    <submittedName>
        <fullName evidence="3">Uncharacterized SAM-binding protein YcdF (DUF218 family)</fullName>
    </submittedName>
</protein>
<organism evidence="3 4">
    <name type="scientific">Rhodovulum adriaticum</name>
    <name type="common">Rhodopseudomonas adriatica</name>
    <dbReference type="NCBI Taxonomy" id="35804"/>
    <lineage>
        <taxon>Bacteria</taxon>
        <taxon>Pseudomonadati</taxon>
        <taxon>Pseudomonadota</taxon>
        <taxon>Alphaproteobacteria</taxon>
        <taxon>Rhodobacterales</taxon>
        <taxon>Paracoccaceae</taxon>
        <taxon>Rhodovulum</taxon>
    </lineage>
</organism>
<dbReference type="InterPro" id="IPR003848">
    <property type="entry name" value="DUF218"/>
</dbReference>
<feature type="domain" description="DUF218" evidence="2">
    <location>
        <begin position="82"/>
        <end position="246"/>
    </location>
</feature>